<proteinExistence type="predicted"/>
<reference evidence="1" key="1">
    <citation type="submission" date="2020-05" db="EMBL/GenBank/DDBJ databases">
        <authorList>
            <person name="Chiriac C."/>
            <person name="Salcher M."/>
            <person name="Ghai R."/>
            <person name="Kavagutti S V."/>
        </authorList>
    </citation>
    <scope>NUCLEOTIDE SEQUENCE</scope>
</reference>
<protein>
    <submittedName>
        <fullName evidence="1">Unannotated protein</fullName>
    </submittedName>
</protein>
<evidence type="ECO:0000313" key="1">
    <source>
        <dbReference type="EMBL" id="CAB4591992.1"/>
    </source>
</evidence>
<accession>A0A6J6FSA5</accession>
<sequence>MRLAFGFVPVIGIRIAAERFPAEYTRLTGASKPLTSRRYEFSEGFVNASIAGACLRIPPMYQRATSERPA</sequence>
<dbReference type="AlphaFoldDB" id="A0A6J6FSA5"/>
<name>A0A6J6FSA5_9ZZZZ</name>
<organism evidence="1">
    <name type="scientific">freshwater metagenome</name>
    <dbReference type="NCBI Taxonomy" id="449393"/>
    <lineage>
        <taxon>unclassified sequences</taxon>
        <taxon>metagenomes</taxon>
        <taxon>ecological metagenomes</taxon>
    </lineage>
</organism>
<dbReference type="EMBL" id="CAEZUE010000060">
    <property type="protein sequence ID" value="CAB4591992.1"/>
    <property type="molecule type" value="Genomic_DNA"/>
</dbReference>
<gene>
    <name evidence="1" type="ORF">UFOPK1788_00581</name>
</gene>